<dbReference type="EMBL" id="BMAW01024460">
    <property type="protein sequence ID" value="GFT87916.1"/>
    <property type="molecule type" value="Genomic_DNA"/>
</dbReference>
<evidence type="ECO:0000313" key="3">
    <source>
        <dbReference type="Proteomes" id="UP000887013"/>
    </source>
</evidence>
<dbReference type="Proteomes" id="UP000887013">
    <property type="component" value="Unassembled WGS sequence"/>
</dbReference>
<sequence length="64" mass="7217">LSLPEQNRPEESHYLHPPPACTLNPSANRTVLLEILTHVLVPITLKIWAEKEAVPLRVPCRAFP</sequence>
<evidence type="ECO:0000313" key="2">
    <source>
        <dbReference type="EMBL" id="GFT87916.1"/>
    </source>
</evidence>
<protein>
    <submittedName>
        <fullName evidence="2">Uncharacterized protein</fullName>
    </submittedName>
</protein>
<evidence type="ECO:0000256" key="1">
    <source>
        <dbReference type="SAM" id="MobiDB-lite"/>
    </source>
</evidence>
<gene>
    <name evidence="2" type="ORF">NPIL_268361</name>
</gene>
<proteinExistence type="predicted"/>
<reference evidence="2" key="1">
    <citation type="submission" date="2020-08" db="EMBL/GenBank/DDBJ databases">
        <title>Multicomponent nature underlies the extraordinary mechanical properties of spider dragline silk.</title>
        <authorList>
            <person name="Kono N."/>
            <person name="Nakamura H."/>
            <person name="Mori M."/>
            <person name="Yoshida Y."/>
            <person name="Ohtoshi R."/>
            <person name="Malay A.D."/>
            <person name="Moran D.A.P."/>
            <person name="Tomita M."/>
            <person name="Numata K."/>
            <person name="Arakawa K."/>
        </authorList>
    </citation>
    <scope>NUCLEOTIDE SEQUENCE</scope>
</reference>
<feature type="non-terminal residue" evidence="2">
    <location>
        <position position="1"/>
    </location>
</feature>
<accession>A0A8X6PT32</accession>
<comment type="caution">
    <text evidence="2">The sequence shown here is derived from an EMBL/GenBank/DDBJ whole genome shotgun (WGS) entry which is preliminary data.</text>
</comment>
<organism evidence="2 3">
    <name type="scientific">Nephila pilipes</name>
    <name type="common">Giant wood spider</name>
    <name type="synonym">Nephila maculata</name>
    <dbReference type="NCBI Taxonomy" id="299642"/>
    <lineage>
        <taxon>Eukaryota</taxon>
        <taxon>Metazoa</taxon>
        <taxon>Ecdysozoa</taxon>
        <taxon>Arthropoda</taxon>
        <taxon>Chelicerata</taxon>
        <taxon>Arachnida</taxon>
        <taxon>Araneae</taxon>
        <taxon>Araneomorphae</taxon>
        <taxon>Entelegynae</taxon>
        <taxon>Araneoidea</taxon>
        <taxon>Nephilidae</taxon>
        <taxon>Nephila</taxon>
    </lineage>
</organism>
<feature type="region of interest" description="Disordered" evidence="1">
    <location>
        <begin position="1"/>
        <end position="20"/>
    </location>
</feature>
<name>A0A8X6PT32_NEPPI</name>
<keyword evidence="3" id="KW-1185">Reference proteome</keyword>
<dbReference type="AlphaFoldDB" id="A0A8X6PT32"/>